<dbReference type="SMART" id="SM00450">
    <property type="entry name" value="RHOD"/>
    <property type="match status" value="1"/>
</dbReference>
<dbReference type="Pfam" id="PF00581">
    <property type="entry name" value="Rhodanese"/>
    <property type="match status" value="1"/>
</dbReference>
<organism evidence="2">
    <name type="scientific">marine metagenome</name>
    <dbReference type="NCBI Taxonomy" id="408172"/>
    <lineage>
        <taxon>unclassified sequences</taxon>
        <taxon>metagenomes</taxon>
        <taxon>ecological metagenomes</taxon>
    </lineage>
</organism>
<protein>
    <recommendedName>
        <fullName evidence="1">Rhodanese domain-containing protein</fullName>
    </recommendedName>
</protein>
<dbReference type="AlphaFoldDB" id="A0A382P800"/>
<proteinExistence type="predicted"/>
<evidence type="ECO:0000313" key="2">
    <source>
        <dbReference type="EMBL" id="SVC68042.1"/>
    </source>
</evidence>
<name>A0A382P800_9ZZZZ</name>
<evidence type="ECO:0000259" key="1">
    <source>
        <dbReference type="PROSITE" id="PS50206"/>
    </source>
</evidence>
<dbReference type="EMBL" id="UINC01104690">
    <property type="protein sequence ID" value="SVC68042.1"/>
    <property type="molecule type" value="Genomic_DNA"/>
</dbReference>
<dbReference type="SUPFAM" id="SSF52821">
    <property type="entry name" value="Rhodanese/Cell cycle control phosphatase"/>
    <property type="match status" value="1"/>
</dbReference>
<dbReference type="Gene3D" id="3.40.250.10">
    <property type="entry name" value="Rhodanese-like domain"/>
    <property type="match status" value="1"/>
</dbReference>
<reference evidence="2" key="1">
    <citation type="submission" date="2018-05" db="EMBL/GenBank/DDBJ databases">
        <authorList>
            <person name="Lanie J.A."/>
            <person name="Ng W.-L."/>
            <person name="Kazmierczak K.M."/>
            <person name="Andrzejewski T.M."/>
            <person name="Davidsen T.M."/>
            <person name="Wayne K.J."/>
            <person name="Tettelin H."/>
            <person name="Glass J.I."/>
            <person name="Rusch D."/>
            <person name="Podicherti R."/>
            <person name="Tsui H.-C.T."/>
            <person name="Winkler M.E."/>
        </authorList>
    </citation>
    <scope>NUCLEOTIDE SEQUENCE</scope>
</reference>
<gene>
    <name evidence="2" type="ORF">METZ01_LOCUS320896</name>
</gene>
<dbReference type="CDD" id="cd00158">
    <property type="entry name" value="RHOD"/>
    <property type="match status" value="1"/>
</dbReference>
<dbReference type="InterPro" id="IPR052367">
    <property type="entry name" value="Thiosulfate_ST/Rhodanese-like"/>
</dbReference>
<dbReference type="InterPro" id="IPR036873">
    <property type="entry name" value="Rhodanese-like_dom_sf"/>
</dbReference>
<accession>A0A382P800</accession>
<feature type="domain" description="Rhodanese" evidence="1">
    <location>
        <begin position="15"/>
        <end position="124"/>
    </location>
</feature>
<dbReference type="PROSITE" id="PS50206">
    <property type="entry name" value="RHODANESE_3"/>
    <property type="match status" value="1"/>
</dbReference>
<dbReference type="PANTHER" id="PTHR45431">
    <property type="entry name" value="RHODANESE-LIKE DOMAIN-CONTAINING PROTEIN 15, CHLOROPLASTIC"/>
    <property type="match status" value="1"/>
</dbReference>
<sequence length="138" mass="15318">MAENIMPEEAVRLMKEEAYIYIDVRSIPEFEAGHPDPAVNIPLLHADMNTGQMIENEDFMEVVQAHYPTDTKFVMGCRSGQRSAHAAMMLEQGGYEKVVNMAYGFAGDQMGNPGWQALDLPSSVENGEGVSYESLSRK</sequence>
<dbReference type="InterPro" id="IPR001763">
    <property type="entry name" value="Rhodanese-like_dom"/>
</dbReference>
<dbReference type="PANTHER" id="PTHR45431:SF3">
    <property type="entry name" value="RHODANESE-LIKE DOMAIN-CONTAINING PROTEIN 15, CHLOROPLASTIC"/>
    <property type="match status" value="1"/>
</dbReference>